<evidence type="ECO:0000313" key="4">
    <source>
        <dbReference type="Proteomes" id="UP000739069"/>
    </source>
</evidence>
<feature type="transmembrane region" description="Helical" evidence="2">
    <location>
        <begin position="285"/>
        <end position="305"/>
    </location>
</feature>
<keyword evidence="2" id="KW-1133">Transmembrane helix</keyword>
<protein>
    <submittedName>
        <fullName evidence="3">Uncharacterized protein</fullName>
    </submittedName>
</protein>
<feature type="region of interest" description="Disordered" evidence="1">
    <location>
        <begin position="1"/>
        <end position="86"/>
    </location>
</feature>
<dbReference type="Proteomes" id="UP000739069">
    <property type="component" value="Unassembled WGS sequence"/>
</dbReference>
<evidence type="ECO:0000256" key="1">
    <source>
        <dbReference type="SAM" id="MobiDB-lite"/>
    </source>
</evidence>
<proteinExistence type="predicted"/>
<sequence length="311" mass="32948">MSENTPHNPLQGDSAAGGYGYDAGARPAQDASLTGQSAQAAQPVQPAQPAQQWAPAQGAQAQQPAGQPIPPVQGQPYPGAQPGQPAQAVYAPAAPNPFVTALRSTWDAFLEVFAGKPGQANSRLAASGVWGWVIPSLLHAIISAFFLTQLSLGIVKFMLRDAYSLVAYKITFGQVFLAFLMFLVVSAVVLILRGVQIMLTARIGKVPATFSSSMQVVAVSSLPVIPTYILLSLVALFMRGVSSNEGFGFIFMLLSLLMSFAVFSGEALIYLGLNRLGRAAKSPVIMHALLSTAWVLTVMVVYFIAFRMTSA</sequence>
<feature type="transmembrane region" description="Helical" evidence="2">
    <location>
        <begin position="175"/>
        <end position="195"/>
    </location>
</feature>
<dbReference type="SUPFAM" id="SSF81995">
    <property type="entry name" value="beta-sandwich domain of Sec23/24"/>
    <property type="match status" value="1"/>
</dbReference>
<reference evidence="3" key="1">
    <citation type="submission" date="2021-02" db="EMBL/GenBank/DDBJ databases">
        <title>Infant gut strain persistence is associated with maternal origin, phylogeny, and functional potential including surface adhesion and iron acquisition.</title>
        <authorList>
            <person name="Lou Y.C."/>
        </authorList>
    </citation>
    <scope>NUCLEOTIDE SEQUENCE</scope>
    <source>
        <strain evidence="3">L1_008_092G1_dasL1_008_092G1_concoct_16</strain>
    </source>
</reference>
<keyword evidence="2" id="KW-0472">Membrane</keyword>
<evidence type="ECO:0000313" key="3">
    <source>
        <dbReference type="EMBL" id="MBS6635384.1"/>
    </source>
</evidence>
<feature type="transmembrane region" description="Helical" evidence="2">
    <location>
        <begin position="129"/>
        <end position="155"/>
    </location>
</feature>
<comment type="caution">
    <text evidence="3">The sequence shown here is derived from an EMBL/GenBank/DDBJ whole genome shotgun (WGS) entry which is preliminary data.</text>
</comment>
<feature type="compositionally biased region" description="Low complexity" evidence="1">
    <location>
        <begin position="74"/>
        <end position="86"/>
    </location>
</feature>
<feature type="transmembrane region" description="Helical" evidence="2">
    <location>
        <begin position="216"/>
        <end position="237"/>
    </location>
</feature>
<keyword evidence="2" id="KW-0812">Transmembrane</keyword>
<evidence type="ECO:0000256" key="2">
    <source>
        <dbReference type="SAM" id="Phobius"/>
    </source>
</evidence>
<organism evidence="3 4">
    <name type="scientific">Rothia mucilaginosa</name>
    <dbReference type="NCBI Taxonomy" id="43675"/>
    <lineage>
        <taxon>Bacteria</taxon>
        <taxon>Bacillati</taxon>
        <taxon>Actinomycetota</taxon>
        <taxon>Actinomycetes</taxon>
        <taxon>Micrococcales</taxon>
        <taxon>Micrococcaceae</taxon>
        <taxon>Rothia</taxon>
    </lineage>
</organism>
<accession>A0A943TAT9</accession>
<dbReference type="RefSeq" id="WP_303953295.1">
    <property type="nucleotide sequence ID" value="NZ_JAGZXI010000010.1"/>
</dbReference>
<feature type="transmembrane region" description="Helical" evidence="2">
    <location>
        <begin position="249"/>
        <end position="273"/>
    </location>
</feature>
<dbReference type="AlphaFoldDB" id="A0A943TAT9"/>
<gene>
    <name evidence="3" type="ORF">KH265_07025</name>
</gene>
<feature type="compositionally biased region" description="Low complexity" evidence="1">
    <location>
        <begin position="35"/>
        <end position="66"/>
    </location>
</feature>
<name>A0A943TAT9_9MICC</name>
<dbReference type="EMBL" id="JAGZXI010000010">
    <property type="protein sequence ID" value="MBS6635384.1"/>
    <property type="molecule type" value="Genomic_DNA"/>
</dbReference>